<evidence type="ECO:0000313" key="3">
    <source>
        <dbReference type="Proteomes" id="UP000001070"/>
    </source>
</evidence>
<evidence type="ECO:0000256" key="1">
    <source>
        <dbReference type="SAM" id="MobiDB-lite"/>
    </source>
</evidence>
<feature type="compositionally biased region" description="Polar residues" evidence="1">
    <location>
        <begin position="29"/>
        <end position="44"/>
    </location>
</feature>
<organism evidence="3">
    <name type="scientific">Drosophila grimshawi</name>
    <name type="common">Hawaiian fruit fly</name>
    <name type="synonym">Idiomyia grimshawi</name>
    <dbReference type="NCBI Taxonomy" id="7222"/>
    <lineage>
        <taxon>Eukaryota</taxon>
        <taxon>Metazoa</taxon>
        <taxon>Ecdysozoa</taxon>
        <taxon>Arthropoda</taxon>
        <taxon>Hexapoda</taxon>
        <taxon>Insecta</taxon>
        <taxon>Pterygota</taxon>
        <taxon>Neoptera</taxon>
        <taxon>Endopterygota</taxon>
        <taxon>Diptera</taxon>
        <taxon>Brachycera</taxon>
        <taxon>Muscomorpha</taxon>
        <taxon>Ephydroidea</taxon>
        <taxon>Drosophilidae</taxon>
        <taxon>Drosophila</taxon>
        <taxon>Hawaiian Drosophila</taxon>
    </lineage>
</organism>
<dbReference type="HOGENOM" id="CLU_2742699_0_0_1"/>
<proteinExistence type="predicted"/>
<protein>
    <submittedName>
        <fullName evidence="2">GH22693</fullName>
    </submittedName>
</protein>
<gene>
    <name evidence="2" type="primary">Dgri\GH22693</name>
    <name evidence="2" type="ORF">Dgri_GH22693</name>
</gene>
<feature type="compositionally biased region" description="Polar residues" evidence="1">
    <location>
        <begin position="1"/>
        <end position="11"/>
    </location>
</feature>
<dbReference type="InParanoid" id="B4JVD4"/>
<keyword evidence="3" id="KW-1185">Reference proteome</keyword>
<accession>B4JVD4</accession>
<dbReference type="EMBL" id="CH916375">
    <property type="protein sequence ID" value="EDV98402.1"/>
    <property type="molecule type" value="Genomic_DNA"/>
</dbReference>
<sequence>MSTLDNTQHKTQQQQQWQENVIPAKRSTLPANTGSGRFNVLDTGNGSNWQQSNIFKLLQAAPIRSRLLLAA</sequence>
<dbReference type="AlphaFoldDB" id="B4JVD4"/>
<evidence type="ECO:0000313" key="2">
    <source>
        <dbReference type="EMBL" id="EDV98402.1"/>
    </source>
</evidence>
<name>B4JVD4_DROGR</name>
<feature type="region of interest" description="Disordered" evidence="1">
    <location>
        <begin position="1"/>
        <end position="44"/>
    </location>
</feature>
<reference evidence="2 3" key="1">
    <citation type="journal article" date="2007" name="Nature">
        <title>Evolution of genes and genomes on the Drosophila phylogeny.</title>
        <authorList>
            <consortium name="Drosophila 12 Genomes Consortium"/>
            <person name="Clark A.G."/>
            <person name="Eisen M.B."/>
            <person name="Smith D.R."/>
            <person name="Bergman C.M."/>
            <person name="Oliver B."/>
            <person name="Markow T.A."/>
            <person name="Kaufman T.C."/>
            <person name="Kellis M."/>
            <person name="Gelbart W."/>
            <person name="Iyer V.N."/>
            <person name="Pollard D.A."/>
            <person name="Sackton T.B."/>
            <person name="Larracuente A.M."/>
            <person name="Singh N.D."/>
            <person name="Abad J.P."/>
            <person name="Abt D.N."/>
            <person name="Adryan B."/>
            <person name="Aguade M."/>
            <person name="Akashi H."/>
            <person name="Anderson W.W."/>
            <person name="Aquadro C.F."/>
            <person name="Ardell D.H."/>
            <person name="Arguello R."/>
            <person name="Artieri C.G."/>
            <person name="Barbash D.A."/>
            <person name="Barker D."/>
            <person name="Barsanti P."/>
            <person name="Batterham P."/>
            <person name="Batzoglou S."/>
            <person name="Begun D."/>
            <person name="Bhutkar A."/>
            <person name="Blanco E."/>
            <person name="Bosak S.A."/>
            <person name="Bradley R.K."/>
            <person name="Brand A.D."/>
            <person name="Brent M.R."/>
            <person name="Brooks A.N."/>
            <person name="Brown R.H."/>
            <person name="Butlin R.K."/>
            <person name="Caggese C."/>
            <person name="Calvi B.R."/>
            <person name="Bernardo de Carvalho A."/>
            <person name="Caspi A."/>
            <person name="Castrezana S."/>
            <person name="Celniker S.E."/>
            <person name="Chang J.L."/>
            <person name="Chapple C."/>
            <person name="Chatterji S."/>
            <person name="Chinwalla A."/>
            <person name="Civetta A."/>
            <person name="Clifton S.W."/>
            <person name="Comeron J.M."/>
            <person name="Costello J.C."/>
            <person name="Coyne J.A."/>
            <person name="Daub J."/>
            <person name="David R.G."/>
            <person name="Delcher A.L."/>
            <person name="Delehaunty K."/>
            <person name="Do C.B."/>
            <person name="Ebling H."/>
            <person name="Edwards K."/>
            <person name="Eickbush T."/>
            <person name="Evans J.D."/>
            <person name="Filipski A."/>
            <person name="Findeiss S."/>
            <person name="Freyhult E."/>
            <person name="Fulton L."/>
            <person name="Fulton R."/>
            <person name="Garcia A.C."/>
            <person name="Gardiner A."/>
            <person name="Garfield D.A."/>
            <person name="Garvin B.E."/>
            <person name="Gibson G."/>
            <person name="Gilbert D."/>
            <person name="Gnerre S."/>
            <person name="Godfrey J."/>
            <person name="Good R."/>
            <person name="Gotea V."/>
            <person name="Gravely B."/>
            <person name="Greenberg A.J."/>
            <person name="Griffiths-Jones S."/>
            <person name="Gross S."/>
            <person name="Guigo R."/>
            <person name="Gustafson E.A."/>
            <person name="Haerty W."/>
            <person name="Hahn M.W."/>
            <person name="Halligan D.L."/>
            <person name="Halpern A.L."/>
            <person name="Halter G.M."/>
            <person name="Han M.V."/>
            <person name="Heger A."/>
            <person name="Hillier L."/>
            <person name="Hinrichs A.S."/>
            <person name="Holmes I."/>
            <person name="Hoskins R.A."/>
            <person name="Hubisz M.J."/>
            <person name="Hultmark D."/>
            <person name="Huntley M.A."/>
            <person name="Jaffe D.B."/>
            <person name="Jagadeeshan S."/>
            <person name="Jeck W.R."/>
            <person name="Johnson J."/>
            <person name="Jones C.D."/>
            <person name="Jordan W.C."/>
            <person name="Karpen G.H."/>
            <person name="Kataoka E."/>
            <person name="Keightley P.D."/>
            <person name="Kheradpour P."/>
            <person name="Kirkness E.F."/>
            <person name="Koerich L.B."/>
            <person name="Kristiansen K."/>
            <person name="Kudrna D."/>
            <person name="Kulathinal R.J."/>
            <person name="Kumar S."/>
            <person name="Kwok R."/>
            <person name="Lander E."/>
            <person name="Langley C.H."/>
            <person name="Lapoint R."/>
            <person name="Lazzaro B.P."/>
            <person name="Lee S.J."/>
            <person name="Levesque L."/>
            <person name="Li R."/>
            <person name="Lin C.F."/>
            <person name="Lin M.F."/>
            <person name="Lindblad-Toh K."/>
            <person name="Llopart A."/>
            <person name="Long M."/>
            <person name="Low L."/>
            <person name="Lozovsky E."/>
            <person name="Lu J."/>
            <person name="Luo M."/>
            <person name="Machado C.A."/>
            <person name="Makalowski W."/>
            <person name="Marzo M."/>
            <person name="Matsuda M."/>
            <person name="Matzkin L."/>
            <person name="McAllister B."/>
            <person name="McBride C.S."/>
            <person name="McKernan B."/>
            <person name="McKernan K."/>
            <person name="Mendez-Lago M."/>
            <person name="Minx P."/>
            <person name="Mollenhauer M.U."/>
            <person name="Montooth K."/>
            <person name="Mount S.M."/>
            <person name="Mu X."/>
            <person name="Myers E."/>
            <person name="Negre B."/>
            <person name="Newfeld S."/>
            <person name="Nielsen R."/>
            <person name="Noor M.A."/>
            <person name="O'Grady P."/>
            <person name="Pachter L."/>
            <person name="Papaceit M."/>
            <person name="Parisi M.J."/>
            <person name="Parisi M."/>
            <person name="Parts L."/>
            <person name="Pedersen J.S."/>
            <person name="Pesole G."/>
            <person name="Phillippy A.M."/>
            <person name="Ponting C.P."/>
            <person name="Pop M."/>
            <person name="Porcelli D."/>
            <person name="Powell J.R."/>
            <person name="Prohaska S."/>
            <person name="Pruitt K."/>
            <person name="Puig M."/>
            <person name="Quesneville H."/>
            <person name="Ram K.R."/>
            <person name="Rand D."/>
            <person name="Rasmussen M.D."/>
            <person name="Reed L.K."/>
            <person name="Reenan R."/>
            <person name="Reily A."/>
            <person name="Remington K.A."/>
            <person name="Rieger T.T."/>
            <person name="Ritchie M.G."/>
            <person name="Robin C."/>
            <person name="Rogers Y.H."/>
            <person name="Rohde C."/>
            <person name="Rozas J."/>
            <person name="Rubenfield M.J."/>
            <person name="Ruiz A."/>
            <person name="Russo S."/>
            <person name="Salzberg S.L."/>
            <person name="Sanchez-Gracia A."/>
            <person name="Saranga D.J."/>
            <person name="Sato H."/>
            <person name="Schaeffer S.W."/>
            <person name="Schatz M.C."/>
            <person name="Schlenke T."/>
            <person name="Schwartz R."/>
            <person name="Segarra C."/>
            <person name="Singh R.S."/>
            <person name="Sirot L."/>
            <person name="Sirota M."/>
            <person name="Sisneros N.B."/>
            <person name="Smith C.D."/>
            <person name="Smith T.F."/>
            <person name="Spieth J."/>
            <person name="Stage D.E."/>
            <person name="Stark A."/>
            <person name="Stephan W."/>
            <person name="Strausberg R.L."/>
            <person name="Strempel S."/>
            <person name="Sturgill D."/>
            <person name="Sutton G."/>
            <person name="Sutton G.G."/>
            <person name="Tao W."/>
            <person name="Teichmann S."/>
            <person name="Tobari Y.N."/>
            <person name="Tomimura Y."/>
            <person name="Tsolas J.M."/>
            <person name="Valente V.L."/>
            <person name="Venter E."/>
            <person name="Venter J.C."/>
            <person name="Vicario S."/>
            <person name="Vieira F.G."/>
            <person name="Vilella A.J."/>
            <person name="Villasante A."/>
            <person name="Walenz B."/>
            <person name="Wang J."/>
            <person name="Wasserman M."/>
            <person name="Watts T."/>
            <person name="Wilson D."/>
            <person name="Wilson R.K."/>
            <person name="Wing R.A."/>
            <person name="Wolfner M.F."/>
            <person name="Wong A."/>
            <person name="Wong G.K."/>
            <person name="Wu C.I."/>
            <person name="Wu G."/>
            <person name="Yamamoto D."/>
            <person name="Yang H.P."/>
            <person name="Yang S.P."/>
            <person name="Yorke J.A."/>
            <person name="Yoshida K."/>
            <person name="Zdobnov E."/>
            <person name="Zhang P."/>
            <person name="Zhang Y."/>
            <person name="Zimin A.V."/>
            <person name="Baldwin J."/>
            <person name="Abdouelleil A."/>
            <person name="Abdulkadir J."/>
            <person name="Abebe A."/>
            <person name="Abera B."/>
            <person name="Abreu J."/>
            <person name="Acer S.C."/>
            <person name="Aftuck L."/>
            <person name="Alexander A."/>
            <person name="An P."/>
            <person name="Anderson E."/>
            <person name="Anderson S."/>
            <person name="Arachi H."/>
            <person name="Azer M."/>
            <person name="Bachantsang P."/>
            <person name="Barry A."/>
            <person name="Bayul T."/>
            <person name="Berlin A."/>
            <person name="Bessette D."/>
            <person name="Bloom T."/>
            <person name="Blye J."/>
            <person name="Boguslavskiy L."/>
            <person name="Bonnet C."/>
            <person name="Boukhgalter B."/>
            <person name="Bourzgui I."/>
            <person name="Brown A."/>
            <person name="Cahill P."/>
            <person name="Channer S."/>
            <person name="Cheshatsang Y."/>
            <person name="Chuda L."/>
            <person name="Citroen M."/>
            <person name="Collymore A."/>
            <person name="Cooke P."/>
            <person name="Costello M."/>
            <person name="D'Aco K."/>
            <person name="Daza R."/>
            <person name="De Haan G."/>
            <person name="DeGray S."/>
            <person name="DeMaso C."/>
            <person name="Dhargay N."/>
            <person name="Dooley K."/>
            <person name="Dooley E."/>
            <person name="Doricent M."/>
            <person name="Dorje P."/>
            <person name="Dorjee K."/>
            <person name="Dupes A."/>
            <person name="Elong R."/>
            <person name="Falk J."/>
            <person name="Farina A."/>
            <person name="Faro S."/>
            <person name="Ferguson D."/>
            <person name="Fisher S."/>
            <person name="Foley C.D."/>
            <person name="Franke A."/>
            <person name="Friedrich D."/>
            <person name="Gadbois L."/>
            <person name="Gearin G."/>
            <person name="Gearin C.R."/>
            <person name="Giannoukos G."/>
            <person name="Goode T."/>
            <person name="Graham J."/>
            <person name="Grandbois E."/>
            <person name="Grewal S."/>
            <person name="Gyaltsen K."/>
            <person name="Hafez N."/>
            <person name="Hagos B."/>
            <person name="Hall J."/>
            <person name="Henson C."/>
            <person name="Hollinger A."/>
            <person name="Honan T."/>
            <person name="Huard M.D."/>
            <person name="Hughes L."/>
            <person name="Hurhula B."/>
            <person name="Husby M.E."/>
            <person name="Kamat A."/>
            <person name="Kanga B."/>
            <person name="Kashin S."/>
            <person name="Khazanovich D."/>
            <person name="Kisner P."/>
            <person name="Lance K."/>
            <person name="Lara M."/>
            <person name="Lee W."/>
            <person name="Lennon N."/>
            <person name="Letendre F."/>
            <person name="LeVine R."/>
            <person name="Lipovsky A."/>
            <person name="Liu X."/>
            <person name="Liu J."/>
            <person name="Liu S."/>
            <person name="Lokyitsang T."/>
            <person name="Lokyitsang Y."/>
            <person name="Lubonja R."/>
            <person name="Lui A."/>
            <person name="MacDonald P."/>
            <person name="Magnisalis V."/>
            <person name="Maru K."/>
            <person name="Matthews C."/>
            <person name="McCusker W."/>
            <person name="McDonough S."/>
            <person name="Mehta T."/>
            <person name="Meldrim J."/>
            <person name="Meneus L."/>
            <person name="Mihai O."/>
            <person name="Mihalev A."/>
            <person name="Mihova T."/>
            <person name="Mittelman R."/>
            <person name="Mlenga V."/>
            <person name="Montmayeur A."/>
            <person name="Mulrain L."/>
            <person name="Navidi A."/>
            <person name="Naylor J."/>
            <person name="Negash T."/>
            <person name="Nguyen T."/>
            <person name="Nguyen N."/>
            <person name="Nicol R."/>
            <person name="Norbu C."/>
            <person name="Norbu N."/>
            <person name="Novod N."/>
            <person name="O'Neill B."/>
            <person name="Osman S."/>
            <person name="Markiewicz E."/>
            <person name="Oyono O.L."/>
            <person name="Patti C."/>
            <person name="Phunkhang P."/>
            <person name="Pierre F."/>
            <person name="Priest M."/>
            <person name="Raghuraman S."/>
            <person name="Rege F."/>
            <person name="Reyes R."/>
            <person name="Rise C."/>
            <person name="Rogov P."/>
            <person name="Ross K."/>
            <person name="Ryan E."/>
            <person name="Settipalli S."/>
            <person name="Shea T."/>
            <person name="Sherpa N."/>
            <person name="Shi L."/>
            <person name="Shih D."/>
            <person name="Sparrow T."/>
            <person name="Spaulding J."/>
            <person name="Stalker J."/>
            <person name="Stange-Thomann N."/>
            <person name="Stavropoulos S."/>
            <person name="Stone C."/>
            <person name="Strader C."/>
            <person name="Tesfaye S."/>
            <person name="Thomson T."/>
            <person name="Thoulutsang Y."/>
            <person name="Thoulutsang D."/>
            <person name="Topham K."/>
            <person name="Topping I."/>
            <person name="Tsamla T."/>
            <person name="Vassiliev H."/>
            <person name="Vo A."/>
            <person name="Wangchuk T."/>
            <person name="Wangdi T."/>
            <person name="Weiand M."/>
            <person name="Wilkinson J."/>
            <person name="Wilson A."/>
            <person name="Yadav S."/>
            <person name="Young G."/>
            <person name="Yu Q."/>
            <person name="Zembek L."/>
            <person name="Zhong D."/>
            <person name="Zimmer A."/>
            <person name="Zwirko Z."/>
            <person name="Jaffe D.B."/>
            <person name="Alvarez P."/>
            <person name="Brockman W."/>
            <person name="Butler J."/>
            <person name="Chin C."/>
            <person name="Gnerre S."/>
            <person name="Grabherr M."/>
            <person name="Kleber M."/>
            <person name="Mauceli E."/>
            <person name="MacCallum I."/>
        </authorList>
    </citation>
    <scope>NUCLEOTIDE SEQUENCE [LARGE SCALE GENOMIC DNA]</scope>
    <source>
        <strain evidence="3">Tucson 15287-2541.00</strain>
    </source>
</reference>
<dbReference type="Proteomes" id="UP000001070">
    <property type="component" value="Unassembled WGS sequence"/>
</dbReference>